<evidence type="ECO:0000313" key="2">
    <source>
        <dbReference type="Proteomes" id="UP001419268"/>
    </source>
</evidence>
<keyword evidence="2" id="KW-1185">Reference proteome</keyword>
<proteinExistence type="predicted"/>
<comment type="caution">
    <text evidence="1">The sequence shown here is derived from an EMBL/GenBank/DDBJ whole genome shotgun (WGS) entry which is preliminary data.</text>
</comment>
<dbReference type="EMBL" id="JBBNAG010000007">
    <property type="protein sequence ID" value="KAK9118113.1"/>
    <property type="molecule type" value="Genomic_DNA"/>
</dbReference>
<organism evidence="1 2">
    <name type="scientific">Stephania cephalantha</name>
    <dbReference type="NCBI Taxonomy" id="152367"/>
    <lineage>
        <taxon>Eukaryota</taxon>
        <taxon>Viridiplantae</taxon>
        <taxon>Streptophyta</taxon>
        <taxon>Embryophyta</taxon>
        <taxon>Tracheophyta</taxon>
        <taxon>Spermatophyta</taxon>
        <taxon>Magnoliopsida</taxon>
        <taxon>Ranunculales</taxon>
        <taxon>Menispermaceae</taxon>
        <taxon>Menispermoideae</taxon>
        <taxon>Cissampelideae</taxon>
        <taxon>Stephania</taxon>
    </lineage>
</organism>
<dbReference type="AlphaFoldDB" id="A0AAP0IND0"/>
<dbReference type="Proteomes" id="UP001419268">
    <property type="component" value="Unassembled WGS sequence"/>
</dbReference>
<gene>
    <name evidence="1" type="ORF">Scep_016206</name>
</gene>
<sequence length="185" mass="20147">MSKDTKAHRAQIKKREERSPHLREHKVYMFALWELSHEENASFQSHVALGPKNVKADPAAWVGVLSKGCCPLIEDKLAYQLDYKLLRQIIAPPPSPPLLLAVRSFASSAAATARLVGLFYCSRASAPISWFAGAAVRGLLCWSAAIGAALLGWCLHQQLLRVATPPARGASLFPQDPDAIDLSVP</sequence>
<evidence type="ECO:0000313" key="1">
    <source>
        <dbReference type="EMBL" id="KAK9118113.1"/>
    </source>
</evidence>
<reference evidence="1 2" key="1">
    <citation type="submission" date="2024-01" db="EMBL/GenBank/DDBJ databases">
        <title>Genome assemblies of Stephania.</title>
        <authorList>
            <person name="Yang L."/>
        </authorList>
    </citation>
    <scope>NUCLEOTIDE SEQUENCE [LARGE SCALE GENOMIC DNA]</scope>
    <source>
        <strain evidence="1">JXDWG</strain>
        <tissue evidence="1">Leaf</tissue>
    </source>
</reference>
<accession>A0AAP0IND0</accession>
<name>A0AAP0IND0_9MAGN</name>
<protein>
    <submittedName>
        <fullName evidence="1">Uncharacterized protein</fullName>
    </submittedName>
</protein>